<organism evidence="1 2">
    <name type="scientific">Paenibacillus mucilaginosus (strain KNP414)</name>
    <dbReference type="NCBI Taxonomy" id="1036673"/>
    <lineage>
        <taxon>Bacteria</taxon>
        <taxon>Bacillati</taxon>
        <taxon>Bacillota</taxon>
        <taxon>Bacilli</taxon>
        <taxon>Bacillales</taxon>
        <taxon>Paenibacillaceae</taxon>
        <taxon>Paenibacillus</taxon>
    </lineage>
</organism>
<protein>
    <submittedName>
        <fullName evidence="1">Uncharacterized protein</fullName>
    </submittedName>
</protein>
<dbReference type="PATRIC" id="fig|1036673.3.peg.703"/>
<dbReference type="EMBL" id="CP002869">
    <property type="protein sequence ID" value="AEI39384.1"/>
    <property type="molecule type" value="Genomic_DNA"/>
</dbReference>
<reference evidence="2" key="1">
    <citation type="submission" date="2011-06" db="EMBL/GenBank/DDBJ databases">
        <title>Complete genome sequence of Paenibacillus mucilaginosus KNP414.</title>
        <authorList>
            <person name="Wang J."/>
            <person name="Hu S."/>
            <person name="Hu X."/>
            <person name="Zhang B."/>
            <person name="Dong D."/>
            <person name="Zhang S."/>
            <person name="Zhao K."/>
            <person name="Wu D."/>
        </authorList>
    </citation>
    <scope>NUCLEOTIDE SEQUENCE [LARGE SCALE GENOMIC DNA]</scope>
    <source>
        <strain evidence="2">KNP414</strain>
    </source>
</reference>
<dbReference type="RefSeq" id="WP_013914548.1">
    <property type="nucleotide sequence ID" value="NC_015690.1"/>
</dbReference>
<dbReference type="AlphaFoldDB" id="F8FRD4"/>
<sequence length="104" mass="11730">MNIHLNFTNKGQAAIANFNNDELLEIFRRYMNTLTKKYAVDVKVPSETNQSIVEDGVLKVELSNIDCNVDAFFRELGTDIKVPLKKRIGEGKLDNVFKAVQAKA</sequence>
<dbReference type="HOGENOM" id="CLU_2274599_0_0_9"/>
<accession>F8FRD4</accession>
<name>F8FRD4_PAEMK</name>
<proteinExistence type="predicted"/>
<evidence type="ECO:0000313" key="1">
    <source>
        <dbReference type="EMBL" id="AEI39384.1"/>
    </source>
</evidence>
<reference evidence="1 2" key="2">
    <citation type="journal article" date="2013" name="Genome Announc.">
        <title>Genome Sequence of Growth-Improving Paenibacillus mucilaginosus Strain KNP414.</title>
        <authorList>
            <person name="Lu J.J."/>
            <person name="Wang J.F."/>
            <person name="Hu X.F."/>
        </authorList>
    </citation>
    <scope>NUCLEOTIDE SEQUENCE [LARGE SCALE GENOMIC DNA]</scope>
    <source>
        <strain evidence="1 2">KNP414</strain>
    </source>
</reference>
<dbReference type="KEGG" id="pms:KNP414_00794"/>
<dbReference type="Proteomes" id="UP000006620">
    <property type="component" value="Chromosome"/>
</dbReference>
<evidence type="ECO:0000313" key="2">
    <source>
        <dbReference type="Proteomes" id="UP000006620"/>
    </source>
</evidence>
<gene>
    <name evidence="1" type="ordered locus">KNP414_00794</name>
</gene>